<dbReference type="InterPro" id="IPR038765">
    <property type="entry name" value="Papain-like_cys_pep_sf"/>
</dbReference>
<evidence type="ECO:0000256" key="1">
    <source>
        <dbReference type="SAM" id="MobiDB-lite"/>
    </source>
</evidence>
<accession>D8S8U5</accession>
<dbReference type="AlphaFoldDB" id="D8S8U5"/>
<dbReference type="SUPFAM" id="SSF54001">
    <property type="entry name" value="Cysteine proteinases"/>
    <property type="match status" value="1"/>
</dbReference>
<name>D8S8U5_SELML</name>
<dbReference type="GO" id="GO:0004843">
    <property type="term" value="F:cysteine-type deubiquitinase activity"/>
    <property type="evidence" value="ECO:0000318"/>
    <property type="project" value="GO_Central"/>
</dbReference>
<dbReference type="Proteomes" id="UP000001514">
    <property type="component" value="Unassembled WGS sequence"/>
</dbReference>
<dbReference type="EMBL" id="GL377607">
    <property type="protein sequence ID" value="EFJ19093.1"/>
    <property type="molecule type" value="Genomic_DNA"/>
</dbReference>
<dbReference type="InParanoid" id="D8S8U5"/>
<dbReference type="GO" id="GO:0005829">
    <property type="term" value="C:cytosol"/>
    <property type="evidence" value="ECO:0000318"/>
    <property type="project" value="GO_Central"/>
</dbReference>
<dbReference type="HOGENOM" id="CLU_512324_0_0_1"/>
<feature type="compositionally biased region" description="Basic residues" evidence="1">
    <location>
        <begin position="127"/>
        <end position="157"/>
    </location>
</feature>
<gene>
    <name evidence="2" type="ORF">SELMODRAFT_419402</name>
</gene>
<evidence type="ECO:0000313" key="2">
    <source>
        <dbReference type="EMBL" id="EFJ19093.1"/>
    </source>
</evidence>
<sequence length="521" mass="59835">MLEDKMRVPLWKKRFHGSSRDTKVWDLDDEQRSVLGIVVVPVDELGTFLEISAGKESKVLPPPDVLLHKRYKTFVAFVGFLIEPVCIVLCFTAEKLCLGQHLLARDHVEMVEIKWNGGLANVESSMKKKKKTKRKKTQKQKTKEKKQKLKSGKKRKTPQTMPRSNSNAACVYVRKSYKNLYWQPSRSKQHSYNDVVQGVAEELELDDPSQVTAHNVPVSENSTAVELLGELKKKLGDLCKPDAELRLLQVSSHKVLKISNADERINNQKCCTFRAEEWKFVYMSMGRPFYLRNLDIIASRFEVPTAQGHYVNCIECTDVNHKITRQESFYGELWIHLKVTLLCQNAKKEIYFLDFPPDLQLQLKRFEYDSTRGNVIKIYNRFPLMLDLDRERGKYLSPNADKSVCNLYVLYRYGISKRADDEQRPVLGIVVVPVDELGTFVELSAGKESKVLPPPDVLLHKRYKTFVAFVGCLIEPVCIVLCFTAEKLCLGQHLLARDHVENGGTLKKSPRICRLIFVFIP</sequence>
<protein>
    <submittedName>
        <fullName evidence="2">Uncharacterized protein</fullName>
    </submittedName>
</protein>
<dbReference type="Gramene" id="EFJ19093">
    <property type="protein sequence ID" value="EFJ19093"/>
    <property type="gene ID" value="SELMODRAFT_419402"/>
</dbReference>
<dbReference type="KEGG" id="smo:SELMODRAFT_419402"/>
<dbReference type="Gene3D" id="3.90.70.10">
    <property type="entry name" value="Cysteine proteinases"/>
    <property type="match status" value="1"/>
</dbReference>
<feature type="region of interest" description="Disordered" evidence="1">
    <location>
        <begin position="124"/>
        <end position="166"/>
    </location>
</feature>
<dbReference type="eggNOG" id="KOG1863">
    <property type="taxonomic scope" value="Eukaryota"/>
</dbReference>
<dbReference type="GO" id="GO:0005634">
    <property type="term" value="C:nucleus"/>
    <property type="evidence" value="ECO:0000318"/>
    <property type="project" value="GO_Central"/>
</dbReference>
<organism evidence="3">
    <name type="scientific">Selaginella moellendorffii</name>
    <name type="common">Spikemoss</name>
    <dbReference type="NCBI Taxonomy" id="88036"/>
    <lineage>
        <taxon>Eukaryota</taxon>
        <taxon>Viridiplantae</taxon>
        <taxon>Streptophyta</taxon>
        <taxon>Embryophyta</taxon>
        <taxon>Tracheophyta</taxon>
        <taxon>Lycopodiopsida</taxon>
        <taxon>Selaginellales</taxon>
        <taxon>Selaginellaceae</taxon>
        <taxon>Selaginella</taxon>
    </lineage>
</organism>
<keyword evidence="3" id="KW-1185">Reference proteome</keyword>
<dbReference type="STRING" id="88036.D8S8U5"/>
<reference evidence="2 3" key="1">
    <citation type="journal article" date="2011" name="Science">
        <title>The Selaginella genome identifies genetic changes associated with the evolution of vascular plants.</title>
        <authorList>
            <person name="Banks J.A."/>
            <person name="Nishiyama T."/>
            <person name="Hasebe M."/>
            <person name="Bowman J.L."/>
            <person name="Gribskov M."/>
            <person name="dePamphilis C."/>
            <person name="Albert V.A."/>
            <person name="Aono N."/>
            <person name="Aoyama T."/>
            <person name="Ambrose B.A."/>
            <person name="Ashton N.W."/>
            <person name="Axtell M.J."/>
            <person name="Barker E."/>
            <person name="Barker M.S."/>
            <person name="Bennetzen J.L."/>
            <person name="Bonawitz N.D."/>
            <person name="Chapple C."/>
            <person name="Cheng C."/>
            <person name="Correa L.G."/>
            <person name="Dacre M."/>
            <person name="DeBarry J."/>
            <person name="Dreyer I."/>
            <person name="Elias M."/>
            <person name="Engstrom E.M."/>
            <person name="Estelle M."/>
            <person name="Feng L."/>
            <person name="Finet C."/>
            <person name="Floyd S.K."/>
            <person name="Frommer W.B."/>
            <person name="Fujita T."/>
            <person name="Gramzow L."/>
            <person name="Gutensohn M."/>
            <person name="Harholt J."/>
            <person name="Hattori M."/>
            <person name="Heyl A."/>
            <person name="Hirai T."/>
            <person name="Hiwatashi Y."/>
            <person name="Ishikawa M."/>
            <person name="Iwata M."/>
            <person name="Karol K.G."/>
            <person name="Koehler B."/>
            <person name="Kolukisaoglu U."/>
            <person name="Kubo M."/>
            <person name="Kurata T."/>
            <person name="Lalonde S."/>
            <person name="Li K."/>
            <person name="Li Y."/>
            <person name="Litt A."/>
            <person name="Lyons E."/>
            <person name="Manning G."/>
            <person name="Maruyama T."/>
            <person name="Michael T.P."/>
            <person name="Mikami K."/>
            <person name="Miyazaki S."/>
            <person name="Morinaga S."/>
            <person name="Murata T."/>
            <person name="Mueller-Roeber B."/>
            <person name="Nelson D.R."/>
            <person name="Obara M."/>
            <person name="Oguri Y."/>
            <person name="Olmstead R.G."/>
            <person name="Onodera N."/>
            <person name="Petersen B.L."/>
            <person name="Pils B."/>
            <person name="Prigge M."/>
            <person name="Rensing S.A."/>
            <person name="Riano-Pachon D.M."/>
            <person name="Roberts A.W."/>
            <person name="Sato Y."/>
            <person name="Scheller H.V."/>
            <person name="Schulz B."/>
            <person name="Schulz C."/>
            <person name="Shakirov E.V."/>
            <person name="Shibagaki N."/>
            <person name="Shinohara N."/>
            <person name="Shippen D.E."/>
            <person name="Soerensen I."/>
            <person name="Sotooka R."/>
            <person name="Sugimoto N."/>
            <person name="Sugita M."/>
            <person name="Sumikawa N."/>
            <person name="Tanurdzic M."/>
            <person name="Theissen G."/>
            <person name="Ulvskov P."/>
            <person name="Wakazuki S."/>
            <person name="Weng J.K."/>
            <person name="Willats W.W."/>
            <person name="Wipf D."/>
            <person name="Wolf P.G."/>
            <person name="Yang L."/>
            <person name="Zimmer A.D."/>
            <person name="Zhu Q."/>
            <person name="Mitros T."/>
            <person name="Hellsten U."/>
            <person name="Loque D."/>
            <person name="Otillar R."/>
            <person name="Salamov A."/>
            <person name="Schmutz J."/>
            <person name="Shapiro H."/>
            <person name="Lindquist E."/>
            <person name="Lucas S."/>
            <person name="Rokhsar D."/>
            <person name="Grigoriev I.V."/>
        </authorList>
    </citation>
    <scope>NUCLEOTIDE SEQUENCE [LARGE SCALE GENOMIC DNA]</scope>
</reference>
<dbReference type="GO" id="GO:0031647">
    <property type="term" value="P:regulation of protein stability"/>
    <property type="evidence" value="ECO:0000318"/>
    <property type="project" value="GO_Central"/>
</dbReference>
<evidence type="ECO:0000313" key="3">
    <source>
        <dbReference type="Proteomes" id="UP000001514"/>
    </source>
</evidence>
<proteinExistence type="predicted"/>